<evidence type="ECO:0000313" key="13">
    <source>
        <dbReference type="EMBL" id="SFF62184.1"/>
    </source>
</evidence>
<feature type="transmembrane region" description="Helical" evidence="10">
    <location>
        <begin position="621"/>
        <end position="641"/>
    </location>
</feature>
<feature type="transmembrane region" description="Helical" evidence="10">
    <location>
        <begin position="504"/>
        <end position="522"/>
    </location>
</feature>
<dbReference type="GO" id="GO:0009055">
    <property type="term" value="F:electron transfer activity"/>
    <property type="evidence" value="ECO:0007669"/>
    <property type="project" value="InterPro"/>
</dbReference>
<evidence type="ECO:0000256" key="3">
    <source>
        <dbReference type="ARBA" id="ARBA00022617"/>
    </source>
</evidence>
<dbReference type="GO" id="GO:0046872">
    <property type="term" value="F:metal ion binding"/>
    <property type="evidence" value="ECO:0007669"/>
    <property type="project" value="UniProtKB-KW"/>
</dbReference>
<evidence type="ECO:0000256" key="10">
    <source>
        <dbReference type="SAM" id="Phobius"/>
    </source>
</evidence>
<feature type="transmembrane region" description="Helical" evidence="10">
    <location>
        <begin position="574"/>
        <end position="596"/>
    </location>
</feature>
<dbReference type="Pfam" id="PF03239">
    <property type="entry name" value="FTR1"/>
    <property type="match status" value="1"/>
</dbReference>
<evidence type="ECO:0000313" key="14">
    <source>
        <dbReference type="Proteomes" id="UP000199771"/>
    </source>
</evidence>
<dbReference type="STRING" id="1076937.SAMN04488120_11341"/>
<name>A0A1I2K5K1_9GAMM</name>
<feature type="transmembrane region" description="Helical" evidence="10">
    <location>
        <begin position="432"/>
        <end position="454"/>
    </location>
</feature>
<gene>
    <name evidence="13" type="ORF">SAMN04488120_11341</name>
</gene>
<protein>
    <submittedName>
        <fullName evidence="13">High-affinity iron transporter</fullName>
    </submittedName>
</protein>
<keyword evidence="6 10" id="KW-1133">Transmembrane helix</keyword>
<organism evidence="13 14">
    <name type="scientific">Fontimonas thermophila</name>
    <dbReference type="NCBI Taxonomy" id="1076937"/>
    <lineage>
        <taxon>Bacteria</taxon>
        <taxon>Pseudomonadati</taxon>
        <taxon>Pseudomonadota</taxon>
        <taxon>Gammaproteobacteria</taxon>
        <taxon>Nevskiales</taxon>
        <taxon>Nevskiaceae</taxon>
        <taxon>Fontimonas</taxon>
    </lineage>
</organism>
<dbReference type="Gene3D" id="1.10.760.10">
    <property type="entry name" value="Cytochrome c-like domain"/>
    <property type="match status" value="1"/>
</dbReference>
<evidence type="ECO:0000256" key="1">
    <source>
        <dbReference type="ARBA" id="ARBA00004141"/>
    </source>
</evidence>
<proteinExistence type="inferred from homology"/>
<dbReference type="Pfam" id="PF00034">
    <property type="entry name" value="Cytochrom_C"/>
    <property type="match status" value="1"/>
</dbReference>
<feature type="transmembrane region" description="Helical" evidence="10">
    <location>
        <begin position="466"/>
        <end position="483"/>
    </location>
</feature>
<evidence type="ECO:0000256" key="9">
    <source>
        <dbReference type="PROSITE-ProRule" id="PRU00433"/>
    </source>
</evidence>
<dbReference type="InterPro" id="IPR036909">
    <property type="entry name" value="Cyt_c-like_dom_sf"/>
</dbReference>
<evidence type="ECO:0000256" key="7">
    <source>
        <dbReference type="ARBA" id="ARBA00023004"/>
    </source>
</evidence>
<keyword evidence="4 10" id="KW-0812">Transmembrane</keyword>
<dbReference type="SUPFAM" id="SSF46626">
    <property type="entry name" value="Cytochrome c"/>
    <property type="match status" value="1"/>
</dbReference>
<dbReference type="GO" id="GO:0020037">
    <property type="term" value="F:heme binding"/>
    <property type="evidence" value="ECO:0007669"/>
    <property type="project" value="InterPro"/>
</dbReference>
<dbReference type="InterPro" id="IPR004923">
    <property type="entry name" value="FTR1/Fip1/EfeU"/>
</dbReference>
<evidence type="ECO:0000256" key="11">
    <source>
        <dbReference type="SAM" id="SignalP"/>
    </source>
</evidence>
<sequence>MHPFARRLQGVLWVLILMVVWLSAGAAHASASADSVATIWRLLDYIAVDYRGAVDEQGAVIDAGEYAEMQEFARTVAERLAALPAIEAAPQLQAQAAALVAAIDARHKPQHIAQAARSLADDLIVAYPIVLAPAAPPDLARGQALYAEHCAACHGARGAGDGPLAAGMDPPPIAFTDAERASERSLLALYQVTTQGLDGTAMPSFAHLSAEDRWALAFYVGGLAFSPEQAQRGAALWREGIGRSLLPDLKTLSATTPAALATALGPEPATALMAYLRHSPDAVIAGSSQWLAIARERLDRMRKAYASGDRRAAADAALSAYLDGFEPIEPLLATRDSALRTRVEAAMTELRARIARGAAPSEVEAQAQTVAGLFDETERVLGANAADGAQAFSTFLGALTILLREGLEALLIVVAIVAFLRKAERSEVLPYVHIGWIGALAAGVATWGVATYLVSISGAGRELTEGIAALFAAAVLLFVGIWMHGKSQAGAWQRYVRQKLSQALSKRSAWFLALLAFVVVYREVFETILFYAAMWTQGGHRAIVAGATTAALLLVAIAWAMLRWSRRLPIAQFFAISAALVAVLTVVLAGKGIAALQEAGVIGVRTLDAPRIDWLGIHPTWQGIGVQLAVVLVLIGGFAWNRHTARIAAQRTA</sequence>
<feature type="transmembrane region" description="Helical" evidence="10">
    <location>
        <begin position="542"/>
        <end position="562"/>
    </location>
</feature>
<evidence type="ECO:0000256" key="2">
    <source>
        <dbReference type="ARBA" id="ARBA00008333"/>
    </source>
</evidence>
<accession>A0A1I2K5K1</accession>
<keyword evidence="8 10" id="KW-0472">Membrane</keyword>
<keyword evidence="11" id="KW-0732">Signal</keyword>
<feature type="domain" description="Cytochrome c" evidence="12">
    <location>
        <begin position="137"/>
        <end position="224"/>
    </location>
</feature>
<keyword evidence="7 9" id="KW-0408">Iron</keyword>
<dbReference type="PANTHER" id="PTHR31632">
    <property type="entry name" value="IRON TRANSPORTER FTH1"/>
    <property type="match status" value="1"/>
</dbReference>
<feature type="chain" id="PRO_5011635488" evidence="11">
    <location>
        <begin position="30"/>
        <end position="653"/>
    </location>
</feature>
<dbReference type="GO" id="GO:0033573">
    <property type="term" value="C:high-affinity iron permease complex"/>
    <property type="evidence" value="ECO:0007669"/>
    <property type="project" value="InterPro"/>
</dbReference>
<evidence type="ECO:0000256" key="4">
    <source>
        <dbReference type="ARBA" id="ARBA00022692"/>
    </source>
</evidence>
<evidence type="ECO:0000256" key="8">
    <source>
        <dbReference type="ARBA" id="ARBA00023136"/>
    </source>
</evidence>
<keyword evidence="14" id="KW-1185">Reference proteome</keyword>
<feature type="signal peptide" evidence="11">
    <location>
        <begin position="1"/>
        <end position="29"/>
    </location>
</feature>
<dbReference type="AlphaFoldDB" id="A0A1I2K5K1"/>
<feature type="transmembrane region" description="Helical" evidence="10">
    <location>
        <begin position="395"/>
        <end position="420"/>
    </location>
</feature>
<comment type="similarity">
    <text evidence="2">Belongs to the oxidase-dependent Fe transporter (OFeT) (TC 9.A.10.1) family.</text>
</comment>
<dbReference type="GO" id="GO:0015093">
    <property type="term" value="F:ferrous iron transmembrane transporter activity"/>
    <property type="evidence" value="ECO:0007669"/>
    <property type="project" value="TreeGrafter"/>
</dbReference>
<dbReference type="OrthoDB" id="8215804at2"/>
<dbReference type="InterPro" id="IPR009056">
    <property type="entry name" value="Cyt_c-like_dom"/>
</dbReference>
<dbReference type="EMBL" id="FOOC01000013">
    <property type="protein sequence ID" value="SFF62184.1"/>
    <property type="molecule type" value="Genomic_DNA"/>
</dbReference>
<keyword evidence="3 9" id="KW-0349">Heme</keyword>
<evidence type="ECO:0000256" key="5">
    <source>
        <dbReference type="ARBA" id="ARBA00022723"/>
    </source>
</evidence>
<dbReference type="Proteomes" id="UP000199771">
    <property type="component" value="Unassembled WGS sequence"/>
</dbReference>
<keyword evidence="5 9" id="KW-0479">Metal-binding</keyword>
<evidence type="ECO:0000259" key="12">
    <source>
        <dbReference type="PROSITE" id="PS51007"/>
    </source>
</evidence>
<reference evidence="13 14" key="1">
    <citation type="submission" date="2016-10" db="EMBL/GenBank/DDBJ databases">
        <authorList>
            <person name="de Groot N.N."/>
        </authorList>
    </citation>
    <scope>NUCLEOTIDE SEQUENCE [LARGE SCALE GENOMIC DNA]</scope>
    <source>
        <strain evidence="13 14">DSM 23609</strain>
    </source>
</reference>
<dbReference type="PANTHER" id="PTHR31632:SF2">
    <property type="entry name" value="PLASMA MEMBRANE IRON PERMEASE"/>
    <property type="match status" value="1"/>
</dbReference>
<comment type="subcellular location">
    <subcellularLocation>
        <location evidence="1">Membrane</location>
        <topology evidence="1">Multi-pass membrane protein</topology>
    </subcellularLocation>
</comment>
<evidence type="ECO:0000256" key="6">
    <source>
        <dbReference type="ARBA" id="ARBA00022989"/>
    </source>
</evidence>
<dbReference type="PROSITE" id="PS51007">
    <property type="entry name" value="CYTC"/>
    <property type="match status" value="1"/>
</dbReference>